<dbReference type="Proteomes" id="UP000577697">
    <property type="component" value="Unassembled WGS sequence"/>
</dbReference>
<evidence type="ECO:0000313" key="14">
    <source>
        <dbReference type="EMBL" id="MBB3704464.1"/>
    </source>
</evidence>
<evidence type="ECO:0000313" key="15">
    <source>
        <dbReference type="Proteomes" id="UP000075755"/>
    </source>
</evidence>
<dbReference type="InterPro" id="IPR037185">
    <property type="entry name" value="EmrE-like"/>
</dbReference>
<reference evidence="13 15" key="1">
    <citation type="submission" date="2016-03" db="EMBL/GenBank/DDBJ databases">
        <title>Complete genome of Aminobacter aminovorans KCTC 2477.</title>
        <authorList>
            <person name="Kim K.M."/>
        </authorList>
    </citation>
    <scope>NUCLEOTIDE SEQUENCE [LARGE SCALE GENOMIC DNA]</scope>
    <source>
        <strain evidence="13 15">KCTC 2477</strain>
        <plasmid evidence="13 15">pAA01</plasmid>
    </source>
</reference>
<evidence type="ECO:0000256" key="6">
    <source>
        <dbReference type="ARBA" id="ARBA00022692"/>
    </source>
</evidence>
<dbReference type="KEGG" id="aak:AA2016_5838"/>
<evidence type="ECO:0000256" key="10">
    <source>
        <dbReference type="ARBA" id="ARBA00023136"/>
    </source>
</evidence>
<comment type="subcellular location">
    <subcellularLocation>
        <location evidence="1">Cell membrane</location>
        <topology evidence="1">Multi-pass membrane protein</topology>
    </subcellularLocation>
</comment>
<feature type="transmembrane region" description="Helical" evidence="11">
    <location>
        <begin position="30"/>
        <end position="52"/>
    </location>
</feature>
<feature type="domain" description="EamA" evidence="12">
    <location>
        <begin position="5"/>
        <end position="131"/>
    </location>
</feature>
<dbReference type="Proteomes" id="UP000075755">
    <property type="component" value="Plasmid pAA01"/>
</dbReference>
<keyword evidence="4" id="KW-0997">Cell inner membrane</keyword>
<evidence type="ECO:0000256" key="8">
    <source>
        <dbReference type="ARBA" id="ARBA00022989"/>
    </source>
</evidence>
<geneLocation type="plasmid" evidence="13 15">
    <name>pAA01</name>
</geneLocation>
<proteinExistence type="predicted"/>
<evidence type="ECO:0000256" key="11">
    <source>
        <dbReference type="SAM" id="Phobius"/>
    </source>
</evidence>
<dbReference type="GO" id="GO:0009103">
    <property type="term" value="P:lipopolysaccharide biosynthetic process"/>
    <property type="evidence" value="ECO:0007669"/>
    <property type="project" value="UniProtKB-KW"/>
</dbReference>
<evidence type="ECO:0000313" key="13">
    <source>
        <dbReference type="EMBL" id="AMS44743.1"/>
    </source>
</evidence>
<feature type="transmembrane region" description="Helical" evidence="11">
    <location>
        <begin position="172"/>
        <end position="192"/>
    </location>
</feature>
<dbReference type="GO" id="GO:0022857">
    <property type="term" value="F:transmembrane transporter activity"/>
    <property type="evidence" value="ECO:0007669"/>
    <property type="project" value="InterPro"/>
</dbReference>
<gene>
    <name evidence="13" type="ORF">AA2016_5838</name>
    <name evidence="14" type="ORF">FHS67_000767</name>
</gene>
<evidence type="ECO:0000259" key="12">
    <source>
        <dbReference type="Pfam" id="PF00892"/>
    </source>
</evidence>
<name>A0AAC9ATD2_AMIAI</name>
<organism evidence="13 15">
    <name type="scientific">Aminobacter aminovorans</name>
    <name type="common">Chelatobacter heintzii</name>
    <dbReference type="NCBI Taxonomy" id="83263"/>
    <lineage>
        <taxon>Bacteria</taxon>
        <taxon>Pseudomonadati</taxon>
        <taxon>Pseudomonadota</taxon>
        <taxon>Alphaproteobacteria</taxon>
        <taxon>Hyphomicrobiales</taxon>
        <taxon>Phyllobacteriaceae</taxon>
        <taxon>Aminobacter</taxon>
    </lineage>
</organism>
<evidence type="ECO:0000256" key="2">
    <source>
        <dbReference type="ARBA" id="ARBA00022475"/>
    </source>
</evidence>
<dbReference type="Gene3D" id="1.10.3730.20">
    <property type="match status" value="1"/>
</dbReference>
<dbReference type="SUPFAM" id="SSF103481">
    <property type="entry name" value="Multidrug resistance efflux transporter EmrE"/>
    <property type="match status" value="2"/>
</dbReference>
<protein>
    <submittedName>
        <fullName evidence="14">Drug/metabolite transporter (DMT)-like permease</fullName>
    </submittedName>
    <submittedName>
        <fullName evidence="13">Integral membrane protein</fullName>
    </submittedName>
</protein>
<dbReference type="GO" id="GO:0005886">
    <property type="term" value="C:plasma membrane"/>
    <property type="evidence" value="ECO:0007669"/>
    <property type="project" value="UniProtKB-SubCell"/>
</dbReference>
<dbReference type="Pfam" id="PF00892">
    <property type="entry name" value="EamA"/>
    <property type="match status" value="2"/>
</dbReference>
<keyword evidence="13" id="KW-0614">Plasmid</keyword>
<feature type="transmembrane region" description="Helical" evidence="11">
    <location>
        <begin position="231"/>
        <end position="253"/>
    </location>
</feature>
<evidence type="ECO:0000256" key="9">
    <source>
        <dbReference type="ARBA" id="ARBA00023098"/>
    </source>
</evidence>
<keyword evidence="9" id="KW-0443">Lipid metabolism</keyword>
<feature type="domain" description="EamA" evidence="12">
    <location>
        <begin position="145"/>
        <end position="275"/>
    </location>
</feature>
<evidence type="ECO:0000256" key="3">
    <source>
        <dbReference type="ARBA" id="ARBA00022516"/>
    </source>
</evidence>
<dbReference type="GO" id="GO:0009245">
    <property type="term" value="P:lipid A biosynthetic process"/>
    <property type="evidence" value="ECO:0007669"/>
    <property type="project" value="UniProtKB-KW"/>
</dbReference>
<feature type="transmembrane region" description="Helical" evidence="11">
    <location>
        <begin position="59"/>
        <end position="80"/>
    </location>
</feature>
<feature type="transmembrane region" description="Helical" evidence="11">
    <location>
        <begin position="115"/>
        <end position="132"/>
    </location>
</feature>
<keyword evidence="10 11" id="KW-0472">Membrane</keyword>
<keyword evidence="5" id="KW-0441">Lipid A biosynthesis</keyword>
<keyword evidence="7" id="KW-0448">Lipopolysaccharide biosynthesis</keyword>
<evidence type="ECO:0000256" key="1">
    <source>
        <dbReference type="ARBA" id="ARBA00004651"/>
    </source>
</evidence>
<keyword evidence="2" id="KW-1003">Cell membrane</keyword>
<accession>A0AAC9ATD2</accession>
<keyword evidence="3" id="KW-0444">Lipid biosynthesis</keyword>
<keyword evidence="6 11" id="KW-0812">Transmembrane</keyword>
<dbReference type="RefSeq" id="WP_067967998.1">
    <property type="nucleotide sequence ID" value="NZ_CP015006.1"/>
</dbReference>
<reference evidence="14 16" key="2">
    <citation type="submission" date="2020-08" db="EMBL/GenBank/DDBJ databases">
        <title>Genomic Encyclopedia of Type Strains, Phase IV (KMG-IV): sequencing the most valuable type-strain genomes for metagenomic binning, comparative biology and taxonomic classification.</title>
        <authorList>
            <person name="Goeker M."/>
        </authorList>
    </citation>
    <scope>NUCLEOTIDE SEQUENCE [LARGE SCALE GENOMIC DNA]</scope>
    <source>
        <strain evidence="14 16">DSM 10368</strain>
    </source>
</reference>
<evidence type="ECO:0000256" key="7">
    <source>
        <dbReference type="ARBA" id="ARBA00022985"/>
    </source>
</evidence>
<feature type="transmembrane region" description="Helical" evidence="11">
    <location>
        <begin position="260"/>
        <end position="278"/>
    </location>
</feature>
<evidence type="ECO:0000256" key="5">
    <source>
        <dbReference type="ARBA" id="ARBA00022556"/>
    </source>
</evidence>
<keyword evidence="16" id="KW-1185">Reference proteome</keyword>
<dbReference type="PANTHER" id="PTHR30561:SF9">
    <property type="entry name" value="4-AMINO-4-DEOXY-L-ARABINOSE-PHOSPHOUNDECAPRENOL FLIPPASE SUBUNIT ARNF-RELATED"/>
    <property type="match status" value="1"/>
</dbReference>
<sequence length="279" mass="29297">MSGFALTIVLVAALLHASWNAVVKAATDRAVVLAAVSATHATLGLVLVFFATPPSQASWIYIFLSTVIHYGYYVFLFQSYRLGDLSQVYPIARGLAPALVAFGAYVMIGETLPPLGWVGLGAITFGIAFLAFQRGAAHADPRAVGAAAINGVLIASYSVIDGIGVRLSDSPFGYMGWLFLLEFPVTLFVLFRRRGATHKIDRKTVTLGLVGGLGAVSAYGLVIYAKTIAPLGAVSAVRESSVIIAALIGLFIFGEQPWQARIFSAVIVAGGVIALAFSG</sequence>
<dbReference type="EMBL" id="JACICB010000002">
    <property type="protein sequence ID" value="MBB3704464.1"/>
    <property type="molecule type" value="Genomic_DNA"/>
</dbReference>
<evidence type="ECO:0000256" key="4">
    <source>
        <dbReference type="ARBA" id="ARBA00022519"/>
    </source>
</evidence>
<dbReference type="InterPro" id="IPR000390">
    <property type="entry name" value="Small_drug/metabolite_transptr"/>
</dbReference>
<feature type="transmembrane region" description="Helical" evidence="11">
    <location>
        <begin position="144"/>
        <end position="160"/>
    </location>
</feature>
<dbReference type="EMBL" id="CP015006">
    <property type="protein sequence ID" value="AMS44743.1"/>
    <property type="molecule type" value="Genomic_DNA"/>
</dbReference>
<evidence type="ECO:0000313" key="16">
    <source>
        <dbReference type="Proteomes" id="UP000577697"/>
    </source>
</evidence>
<dbReference type="InterPro" id="IPR000620">
    <property type="entry name" value="EamA_dom"/>
</dbReference>
<keyword evidence="8 11" id="KW-1133">Transmembrane helix</keyword>
<dbReference type="AlphaFoldDB" id="A0AAC9ATD2"/>
<dbReference type="PANTHER" id="PTHR30561">
    <property type="entry name" value="SMR FAMILY PROTON-DEPENDENT DRUG EFFLUX TRANSPORTER SUGE"/>
    <property type="match status" value="1"/>
</dbReference>
<feature type="transmembrane region" description="Helical" evidence="11">
    <location>
        <begin position="204"/>
        <end position="225"/>
    </location>
</feature>